<proteinExistence type="predicted"/>
<dbReference type="EMBL" id="BGZK01000053">
    <property type="protein sequence ID" value="GBP12842.1"/>
    <property type="molecule type" value="Genomic_DNA"/>
</dbReference>
<reference evidence="1 2" key="1">
    <citation type="journal article" date="2019" name="Commun. Biol.">
        <title>The bagworm genome reveals a unique fibroin gene that provides high tensile strength.</title>
        <authorList>
            <person name="Kono N."/>
            <person name="Nakamura H."/>
            <person name="Ohtoshi R."/>
            <person name="Tomita M."/>
            <person name="Numata K."/>
            <person name="Arakawa K."/>
        </authorList>
    </citation>
    <scope>NUCLEOTIDE SEQUENCE [LARGE SCALE GENOMIC DNA]</scope>
</reference>
<dbReference type="Proteomes" id="UP000299102">
    <property type="component" value="Unassembled WGS sequence"/>
</dbReference>
<organism evidence="1 2">
    <name type="scientific">Eumeta variegata</name>
    <name type="common">Bagworm moth</name>
    <name type="synonym">Eumeta japonica</name>
    <dbReference type="NCBI Taxonomy" id="151549"/>
    <lineage>
        <taxon>Eukaryota</taxon>
        <taxon>Metazoa</taxon>
        <taxon>Ecdysozoa</taxon>
        <taxon>Arthropoda</taxon>
        <taxon>Hexapoda</taxon>
        <taxon>Insecta</taxon>
        <taxon>Pterygota</taxon>
        <taxon>Neoptera</taxon>
        <taxon>Endopterygota</taxon>
        <taxon>Lepidoptera</taxon>
        <taxon>Glossata</taxon>
        <taxon>Ditrysia</taxon>
        <taxon>Tineoidea</taxon>
        <taxon>Psychidae</taxon>
        <taxon>Oiketicinae</taxon>
        <taxon>Eumeta</taxon>
    </lineage>
</organism>
<comment type="caution">
    <text evidence="1">The sequence shown here is derived from an EMBL/GenBank/DDBJ whole genome shotgun (WGS) entry which is preliminary data.</text>
</comment>
<name>A0A4C1TEE2_EUMVA</name>
<evidence type="ECO:0000313" key="2">
    <source>
        <dbReference type="Proteomes" id="UP000299102"/>
    </source>
</evidence>
<protein>
    <submittedName>
        <fullName evidence="1">Uncharacterized protein</fullName>
    </submittedName>
</protein>
<accession>A0A4C1TEE2</accession>
<gene>
    <name evidence="1" type="ORF">EVAR_6156_1</name>
</gene>
<dbReference type="AlphaFoldDB" id="A0A4C1TEE2"/>
<sequence length="109" mass="12642">MWGVWWSGGWRGVYLNLFQSHARARGYSRHRPAGQTRDSPNPAAYGPGDTDAQICFDLLFTPVHISALDAFKMSYDDYNAYLKRYVCKTKNFCQEKVTNLWIVAKQRYP</sequence>
<evidence type="ECO:0000313" key="1">
    <source>
        <dbReference type="EMBL" id="GBP12842.1"/>
    </source>
</evidence>
<keyword evidence="2" id="KW-1185">Reference proteome</keyword>